<evidence type="ECO:0000313" key="1">
    <source>
        <dbReference type="EMBL" id="GBE63162.1"/>
    </source>
</evidence>
<gene>
    <name evidence="1" type="ORF">BOVATA_046550</name>
</gene>
<evidence type="ECO:0000313" key="2">
    <source>
        <dbReference type="Proteomes" id="UP000236319"/>
    </source>
</evidence>
<dbReference type="Proteomes" id="UP000236319">
    <property type="component" value="Unassembled WGS sequence"/>
</dbReference>
<keyword evidence="2" id="KW-1185">Reference proteome</keyword>
<dbReference type="AlphaFoldDB" id="A0A2H6KJJ1"/>
<accession>A0A2H6KJJ1</accession>
<comment type="caution">
    <text evidence="1">The sequence shown here is derived from an EMBL/GenBank/DDBJ whole genome shotgun (WGS) entry which is preliminary data.</text>
</comment>
<reference evidence="1 2" key="1">
    <citation type="journal article" date="2017" name="BMC Genomics">
        <title>Whole-genome assembly of Babesia ovata and comparative genomics between closely related pathogens.</title>
        <authorList>
            <person name="Yamagishi J."/>
            <person name="Asada M."/>
            <person name="Hakimi H."/>
            <person name="Tanaka T.Q."/>
            <person name="Sugimoto C."/>
            <person name="Kawazu S."/>
        </authorList>
    </citation>
    <scope>NUCLEOTIDE SEQUENCE [LARGE SCALE GENOMIC DNA]</scope>
    <source>
        <strain evidence="1 2">Miyake</strain>
    </source>
</reference>
<name>A0A2H6KJJ1_9APIC</name>
<dbReference type="EMBL" id="BDSA01000019">
    <property type="protein sequence ID" value="GBE63162.1"/>
    <property type="molecule type" value="Genomic_DNA"/>
</dbReference>
<dbReference type="RefSeq" id="XP_028869405.1">
    <property type="nucleotide sequence ID" value="XM_029013572.1"/>
</dbReference>
<protein>
    <submittedName>
        <fullName evidence="1">Uncharacterized protein</fullName>
    </submittedName>
</protein>
<dbReference type="VEuPathDB" id="PiroplasmaDB:BOVATA_046550"/>
<organism evidence="1 2">
    <name type="scientific">Babesia ovata</name>
    <dbReference type="NCBI Taxonomy" id="189622"/>
    <lineage>
        <taxon>Eukaryota</taxon>
        <taxon>Sar</taxon>
        <taxon>Alveolata</taxon>
        <taxon>Apicomplexa</taxon>
        <taxon>Aconoidasida</taxon>
        <taxon>Piroplasmida</taxon>
        <taxon>Babesiidae</taxon>
        <taxon>Babesia</taxon>
    </lineage>
</organism>
<dbReference type="GeneID" id="39876932"/>
<proteinExistence type="predicted"/>
<sequence length="260" mass="28844">MDKILQEIQASMHQKGALGTWDGEVTGKTERVKDYFNNINAVTIKHFNTSLSELSGCGPGEVADKLGNCFIHADAILNAFKLAESYYSDLDPKLGDKLKDSIYKIHVQVAKFHGAATNTELRNLLDCSARQLNAIKSNLDGLRSNKFKELQNALYQDLHKAFKEVEGGITSVISKYDNKIFQPVGIIKSASDSFKTEINETRISLQEAIQVVEGEIRKLENFRDLESIGASLKGTVQLLSAINSDPFDRVKSISLHLKLV</sequence>